<dbReference type="OrthoDB" id="10250354at2759"/>
<proteinExistence type="predicted"/>
<dbReference type="InterPro" id="IPR036869">
    <property type="entry name" value="J_dom_sf"/>
</dbReference>
<dbReference type="PRINTS" id="PR00625">
    <property type="entry name" value="JDOMAIN"/>
</dbReference>
<dbReference type="EMBL" id="PKPP01017175">
    <property type="protein sequence ID" value="PWA37148.1"/>
    <property type="molecule type" value="Genomic_DNA"/>
</dbReference>
<dbReference type="SMART" id="SM00271">
    <property type="entry name" value="DnaJ"/>
    <property type="match status" value="1"/>
</dbReference>
<feature type="compositionally biased region" description="Polar residues" evidence="1">
    <location>
        <begin position="136"/>
        <end position="155"/>
    </location>
</feature>
<feature type="compositionally biased region" description="Acidic residues" evidence="1">
    <location>
        <begin position="354"/>
        <end position="365"/>
    </location>
</feature>
<dbReference type="Pfam" id="PF11926">
    <property type="entry name" value="DUF3444"/>
    <property type="match status" value="1"/>
</dbReference>
<keyword evidence="4" id="KW-1185">Reference proteome</keyword>
<sequence length="668" mass="77041">MMECNREEALRAKEMAEKKMENKDFSAALKIAVKAQQLYPELENVSQMIVVCEVHISGEKKTYGTEKDWYAILKVEPSADEASIKKQYRKLALILHPDKNKFSGSTDAFKLIGEAQRILLDRDKRLLHDSKRRSFGKTSAQTWNPRQPSRQSNVQPHPWNQGHPVNFTAVRPGHFQYTPQQQQQAPTGIRSTFWTVCPFCSVRYQFYRDNVLNKVINCQSCKKSFTAFELNAQSSTAATQTQTGQPHQQTRIPVNLTQPVFTKRTVYENPVNLKQNKKPQGAVNNRKRKKVVSESSESSDSSSESEEEEDVHIESDDNGVPKNVDTNKYFGEEPRRSSRAKRNVSYKENLNDNDHEDNDDDDADDAEKGVEDKFWKAEVKKEVGEDRKKDTENSNSIKNDNNKFPRDDNKERHEPNSVDKEEEDNTEDESEPETFECPDPEFSDFDKNRKEESFSAGQLWACYDTDDAMPRFYAYIKKVVSLSPGFKLQIFWLKPDPVNEEEIEWVGEDLPVSCGRFTRGKNDKAEDLFSFSHLVSWETIRSSKGGAAYNIIPRKGETWALFKNWNINWRADEKRKYEYEFVEILSDYDENNGVRVSYLEKVKGFVSLFRPKKENKETVIGKGSDKYRFAHMVPSARMSGEERKGVSKGSYELDPAALPQSIFEQLNL</sequence>
<feature type="domain" description="J" evidence="2">
    <location>
        <begin position="68"/>
        <end position="132"/>
    </location>
</feature>
<protein>
    <submittedName>
        <fullName evidence="3">DNAJ heat shock N-terminal domain-containing protein</fullName>
    </submittedName>
</protein>
<dbReference type="CDD" id="cd06257">
    <property type="entry name" value="DnaJ"/>
    <property type="match status" value="1"/>
</dbReference>
<feature type="compositionally biased region" description="Low complexity" evidence="1">
    <location>
        <begin position="293"/>
        <end position="302"/>
    </location>
</feature>
<dbReference type="PANTHER" id="PTHR45089">
    <property type="entry name" value="DNAJ HEAT SHOCK AMINO-TERMINAL DOMAIN PROTEIN-RELATED"/>
    <property type="match status" value="1"/>
</dbReference>
<keyword evidence="3" id="KW-0346">Stress response</keyword>
<feature type="region of interest" description="Disordered" evidence="1">
    <location>
        <begin position="238"/>
        <end position="257"/>
    </location>
</feature>
<organism evidence="3 4">
    <name type="scientific">Artemisia annua</name>
    <name type="common">Sweet wormwood</name>
    <dbReference type="NCBI Taxonomy" id="35608"/>
    <lineage>
        <taxon>Eukaryota</taxon>
        <taxon>Viridiplantae</taxon>
        <taxon>Streptophyta</taxon>
        <taxon>Embryophyta</taxon>
        <taxon>Tracheophyta</taxon>
        <taxon>Spermatophyta</taxon>
        <taxon>Magnoliopsida</taxon>
        <taxon>eudicotyledons</taxon>
        <taxon>Gunneridae</taxon>
        <taxon>Pentapetalae</taxon>
        <taxon>asterids</taxon>
        <taxon>campanulids</taxon>
        <taxon>Asterales</taxon>
        <taxon>Asteraceae</taxon>
        <taxon>Asteroideae</taxon>
        <taxon>Anthemideae</taxon>
        <taxon>Artemisiinae</taxon>
        <taxon>Artemisia</taxon>
    </lineage>
</organism>
<reference evidence="3 4" key="1">
    <citation type="journal article" date="2018" name="Mol. Plant">
        <title>The genome of Artemisia annua provides insight into the evolution of Asteraceae family and artemisinin biosynthesis.</title>
        <authorList>
            <person name="Shen Q."/>
            <person name="Zhang L."/>
            <person name="Liao Z."/>
            <person name="Wang S."/>
            <person name="Yan T."/>
            <person name="Shi P."/>
            <person name="Liu M."/>
            <person name="Fu X."/>
            <person name="Pan Q."/>
            <person name="Wang Y."/>
            <person name="Lv Z."/>
            <person name="Lu X."/>
            <person name="Zhang F."/>
            <person name="Jiang W."/>
            <person name="Ma Y."/>
            <person name="Chen M."/>
            <person name="Hao X."/>
            <person name="Li L."/>
            <person name="Tang Y."/>
            <person name="Lv G."/>
            <person name="Zhou Y."/>
            <person name="Sun X."/>
            <person name="Brodelius P.E."/>
            <person name="Rose J.K.C."/>
            <person name="Tang K."/>
        </authorList>
    </citation>
    <scope>NUCLEOTIDE SEQUENCE [LARGE SCALE GENOMIC DNA]</scope>
    <source>
        <strain evidence="4">cv. Huhao1</strain>
        <tissue evidence="3">Leaf</tissue>
    </source>
</reference>
<dbReference type="AlphaFoldDB" id="A0A2U1KK85"/>
<feature type="compositionally biased region" description="Low complexity" evidence="1">
    <location>
        <begin position="238"/>
        <end position="250"/>
    </location>
</feature>
<dbReference type="PROSITE" id="PS50076">
    <property type="entry name" value="DNAJ_2"/>
    <property type="match status" value="1"/>
</dbReference>
<name>A0A2U1KK85_ARTAN</name>
<accession>A0A2U1KK85</accession>
<dbReference type="InterPro" id="IPR024593">
    <property type="entry name" value="DUF3444"/>
</dbReference>
<feature type="compositionally biased region" description="Basic and acidic residues" evidence="1">
    <location>
        <begin position="400"/>
        <end position="419"/>
    </location>
</feature>
<evidence type="ECO:0000256" key="1">
    <source>
        <dbReference type="SAM" id="MobiDB-lite"/>
    </source>
</evidence>
<dbReference type="Gene3D" id="1.10.287.110">
    <property type="entry name" value="DnaJ domain"/>
    <property type="match status" value="1"/>
</dbReference>
<dbReference type="InterPro" id="IPR001623">
    <property type="entry name" value="DnaJ_domain"/>
</dbReference>
<gene>
    <name evidence="3" type="ORF">CTI12_AA593990</name>
</gene>
<comment type="caution">
    <text evidence="3">The sequence shown here is derived from an EMBL/GenBank/DDBJ whole genome shotgun (WGS) entry which is preliminary data.</text>
</comment>
<evidence type="ECO:0000313" key="4">
    <source>
        <dbReference type="Proteomes" id="UP000245207"/>
    </source>
</evidence>
<dbReference type="SUPFAM" id="SSF46565">
    <property type="entry name" value="Chaperone J-domain"/>
    <property type="match status" value="1"/>
</dbReference>
<dbReference type="PANTHER" id="PTHR45089:SF24">
    <property type="entry name" value="DNAJ HEAT SHOCK N-TERMINAL DOMAIN-CONTAINING PROTEIN"/>
    <property type="match status" value="1"/>
</dbReference>
<feature type="region of interest" description="Disordered" evidence="1">
    <location>
        <begin position="267"/>
        <end position="442"/>
    </location>
</feature>
<dbReference type="Proteomes" id="UP000245207">
    <property type="component" value="Unassembled WGS sequence"/>
</dbReference>
<feature type="region of interest" description="Disordered" evidence="1">
    <location>
        <begin position="134"/>
        <end position="166"/>
    </location>
</feature>
<feature type="compositionally biased region" description="Acidic residues" evidence="1">
    <location>
        <begin position="420"/>
        <end position="442"/>
    </location>
</feature>
<dbReference type="STRING" id="35608.A0A2U1KK85"/>
<evidence type="ECO:0000259" key="2">
    <source>
        <dbReference type="PROSITE" id="PS50076"/>
    </source>
</evidence>
<evidence type="ECO:0000313" key="3">
    <source>
        <dbReference type="EMBL" id="PWA37148.1"/>
    </source>
</evidence>
<feature type="compositionally biased region" description="Basic and acidic residues" evidence="1">
    <location>
        <begin position="366"/>
        <end position="392"/>
    </location>
</feature>
<dbReference type="Pfam" id="PF00226">
    <property type="entry name" value="DnaJ"/>
    <property type="match status" value="1"/>
</dbReference>